<keyword evidence="13" id="KW-1185">Reference proteome</keyword>
<dbReference type="Proteomes" id="UP000678393">
    <property type="component" value="Unassembled WGS sequence"/>
</dbReference>
<dbReference type="PRINTS" id="PR00611">
    <property type="entry name" value="ERYTHCRUORIN"/>
</dbReference>
<name>A0A8S3ZWK9_9EUPU</name>
<keyword evidence="4 9" id="KW-0561">Oxygen transport</keyword>
<dbReference type="AlphaFoldDB" id="A0A8S3ZWK9"/>
<comment type="similarity">
    <text evidence="9">Belongs to the globin family.</text>
</comment>
<keyword evidence="6 10" id="KW-0408">Iron</keyword>
<proteinExistence type="inferred from homology"/>
<dbReference type="Pfam" id="PF00042">
    <property type="entry name" value="Globin"/>
    <property type="match status" value="1"/>
</dbReference>
<sequence>MGGVISYLLSFFAPASQNDTSPDPTTGLTQKDRTLIIQTWSIIGNKDSVKENAVEFFIQLFPAYPYLLDYFPVFKGKPLSELRKSPKLRAHATSVFYTITSYVESVDDPETLVGLVQKIAESHVGRGITLREFENLKVVFLKFVKSQLGSKCTPQIESAWNKLLSAQNAVFQSTADEILGKK</sequence>
<dbReference type="PANTHER" id="PTHR47217:SF1">
    <property type="entry name" value="GLOBIN-LIKE PROTEIN"/>
    <property type="match status" value="1"/>
</dbReference>
<evidence type="ECO:0000256" key="3">
    <source>
        <dbReference type="ARBA" id="ARBA00022617"/>
    </source>
</evidence>
<dbReference type="InterPro" id="IPR044399">
    <property type="entry name" value="Mb-like_M"/>
</dbReference>
<dbReference type="InterPro" id="IPR012292">
    <property type="entry name" value="Globin/Proto"/>
</dbReference>
<dbReference type="SMR" id="A0A8S3ZWK9"/>
<keyword evidence="5 10" id="KW-0479">Metal-binding</keyword>
<dbReference type="InterPro" id="IPR009050">
    <property type="entry name" value="Globin-like_sf"/>
</dbReference>
<gene>
    <name evidence="12" type="ORF">CUNI_LOCUS19581</name>
</gene>
<evidence type="ECO:0000313" key="12">
    <source>
        <dbReference type="EMBL" id="CAG5134023.1"/>
    </source>
</evidence>
<evidence type="ECO:0000256" key="9">
    <source>
        <dbReference type="RuleBase" id="RU000356"/>
    </source>
</evidence>
<dbReference type="GO" id="GO:0020037">
    <property type="term" value="F:heme binding"/>
    <property type="evidence" value="ECO:0007669"/>
    <property type="project" value="InterPro"/>
</dbReference>
<dbReference type="GO" id="GO:0005344">
    <property type="term" value="F:oxygen carrier activity"/>
    <property type="evidence" value="ECO:0007669"/>
    <property type="project" value="UniProtKB-KW"/>
</dbReference>
<dbReference type="PROSITE" id="PS00208">
    <property type="entry name" value="PLANT_GLOBIN"/>
    <property type="match status" value="1"/>
</dbReference>
<dbReference type="PROSITE" id="PS01033">
    <property type="entry name" value="GLOBIN"/>
    <property type="match status" value="1"/>
</dbReference>
<keyword evidence="3 9" id="KW-0349">Heme</keyword>
<feature type="domain" description="Globin" evidence="11">
    <location>
        <begin position="27"/>
        <end position="176"/>
    </location>
</feature>
<dbReference type="Gene3D" id="1.10.490.10">
    <property type="entry name" value="Globins"/>
    <property type="match status" value="1"/>
</dbReference>
<evidence type="ECO:0000256" key="1">
    <source>
        <dbReference type="ARBA" id="ARBA00013895"/>
    </source>
</evidence>
<evidence type="ECO:0000313" key="13">
    <source>
        <dbReference type="Proteomes" id="UP000678393"/>
    </source>
</evidence>
<dbReference type="SUPFAM" id="SSF46458">
    <property type="entry name" value="Globin-like"/>
    <property type="match status" value="1"/>
</dbReference>
<dbReference type="InterPro" id="IPR000971">
    <property type="entry name" value="Globin"/>
</dbReference>
<dbReference type="GO" id="GO:0046872">
    <property type="term" value="F:metal ion binding"/>
    <property type="evidence" value="ECO:0007669"/>
    <property type="project" value="UniProtKB-KW"/>
</dbReference>
<comment type="caution">
    <text evidence="12">The sequence shown here is derived from an EMBL/GenBank/DDBJ whole genome shotgun (WGS) entry which is preliminary data.</text>
</comment>
<evidence type="ECO:0000259" key="11">
    <source>
        <dbReference type="PROSITE" id="PS01033"/>
    </source>
</evidence>
<dbReference type="GO" id="GO:0005833">
    <property type="term" value="C:hemoglobin complex"/>
    <property type="evidence" value="ECO:0007669"/>
    <property type="project" value="InterPro"/>
</dbReference>
<comment type="similarity">
    <text evidence="10">Belongs to the plant globin family.</text>
</comment>
<evidence type="ECO:0000256" key="5">
    <source>
        <dbReference type="ARBA" id="ARBA00022723"/>
    </source>
</evidence>
<evidence type="ECO:0000256" key="7">
    <source>
        <dbReference type="ARBA" id="ARBA00023179"/>
    </source>
</evidence>
<dbReference type="PANTHER" id="PTHR47217">
    <property type="entry name" value="GLOBIN-LIKE PROTEIN"/>
    <property type="match status" value="1"/>
</dbReference>
<keyword evidence="7" id="KW-0514">Muscle protein</keyword>
<evidence type="ECO:0000256" key="2">
    <source>
        <dbReference type="ARBA" id="ARBA00022448"/>
    </source>
</evidence>
<keyword evidence="2 9" id="KW-0813">Transport</keyword>
<protein>
    <recommendedName>
        <fullName evidence="1">Globin</fullName>
    </recommendedName>
    <alternativeName>
        <fullName evidence="8">Myoglobin</fullName>
    </alternativeName>
</protein>
<evidence type="ECO:0000256" key="8">
    <source>
        <dbReference type="ARBA" id="ARBA00030087"/>
    </source>
</evidence>
<dbReference type="InterPro" id="IPR002336">
    <property type="entry name" value="Erythrocruorin"/>
</dbReference>
<evidence type="ECO:0000256" key="6">
    <source>
        <dbReference type="ARBA" id="ARBA00023004"/>
    </source>
</evidence>
<evidence type="ECO:0000256" key="10">
    <source>
        <dbReference type="RuleBase" id="RU000625"/>
    </source>
</evidence>
<dbReference type="InterPro" id="IPR019824">
    <property type="entry name" value="Leghaemoglobin_Fe_BS"/>
</dbReference>
<reference evidence="12" key="1">
    <citation type="submission" date="2021-04" db="EMBL/GenBank/DDBJ databases">
        <authorList>
            <consortium name="Molecular Ecology Group"/>
        </authorList>
    </citation>
    <scope>NUCLEOTIDE SEQUENCE</scope>
</reference>
<organism evidence="12 13">
    <name type="scientific">Candidula unifasciata</name>
    <dbReference type="NCBI Taxonomy" id="100452"/>
    <lineage>
        <taxon>Eukaryota</taxon>
        <taxon>Metazoa</taxon>
        <taxon>Spiralia</taxon>
        <taxon>Lophotrochozoa</taxon>
        <taxon>Mollusca</taxon>
        <taxon>Gastropoda</taxon>
        <taxon>Heterobranchia</taxon>
        <taxon>Euthyneura</taxon>
        <taxon>Panpulmonata</taxon>
        <taxon>Eupulmonata</taxon>
        <taxon>Stylommatophora</taxon>
        <taxon>Helicina</taxon>
        <taxon>Helicoidea</taxon>
        <taxon>Geomitridae</taxon>
        <taxon>Candidula</taxon>
    </lineage>
</organism>
<dbReference type="OrthoDB" id="436496at2759"/>
<evidence type="ECO:0000256" key="4">
    <source>
        <dbReference type="ARBA" id="ARBA00022621"/>
    </source>
</evidence>
<dbReference type="CDD" id="cd01040">
    <property type="entry name" value="Mb-like"/>
    <property type="match status" value="1"/>
</dbReference>
<accession>A0A8S3ZWK9</accession>
<dbReference type="GO" id="GO:0005576">
    <property type="term" value="C:extracellular region"/>
    <property type="evidence" value="ECO:0007669"/>
    <property type="project" value="InterPro"/>
</dbReference>
<dbReference type="GO" id="GO:0019825">
    <property type="term" value="F:oxygen binding"/>
    <property type="evidence" value="ECO:0007669"/>
    <property type="project" value="InterPro"/>
</dbReference>
<dbReference type="EMBL" id="CAJHNH020006680">
    <property type="protein sequence ID" value="CAG5134023.1"/>
    <property type="molecule type" value="Genomic_DNA"/>
</dbReference>